<dbReference type="EMBL" id="LIXZ01000003">
    <property type="protein sequence ID" value="KPL60500.1"/>
    <property type="molecule type" value="Genomic_DNA"/>
</dbReference>
<organism evidence="1 2">
    <name type="scientific">Rossellomorea vietnamensis</name>
    <dbReference type="NCBI Taxonomy" id="218284"/>
    <lineage>
        <taxon>Bacteria</taxon>
        <taxon>Bacillati</taxon>
        <taxon>Bacillota</taxon>
        <taxon>Bacilli</taxon>
        <taxon>Bacillales</taxon>
        <taxon>Bacillaceae</taxon>
        <taxon>Rossellomorea</taxon>
    </lineage>
</organism>
<protein>
    <submittedName>
        <fullName evidence="1">Uncharacterized protein</fullName>
    </submittedName>
</protein>
<accession>A0A0P6WS96</accession>
<proteinExistence type="predicted"/>
<dbReference type="AlphaFoldDB" id="A0A0P6WS96"/>
<name>A0A0P6WS96_9BACI</name>
<evidence type="ECO:0000313" key="2">
    <source>
        <dbReference type="Proteomes" id="UP000050398"/>
    </source>
</evidence>
<gene>
    <name evidence="1" type="ORF">AM506_05055</name>
</gene>
<sequence>MSWSFFVFPGIVDFSKGNNPTNTVRNLRDESWNFDIFPGNSVFYKFLHGGSLVRNLSPIGESTPASFNILGIGQMNGKR</sequence>
<dbReference type="Proteomes" id="UP000050398">
    <property type="component" value="Unassembled WGS sequence"/>
</dbReference>
<comment type="caution">
    <text evidence="1">The sequence shown here is derived from an EMBL/GenBank/DDBJ whole genome shotgun (WGS) entry which is preliminary data.</text>
</comment>
<reference evidence="1 2" key="1">
    <citation type="submission" date="2015-08" db="EMBL/GenBank/DDBJ databases">
        <title>Draft Genome Sequence of Bacillus vietnamensis UCD-SED5.</title>
        <authorList>
            <person name="Lee R.D."/>
            <person name="Jospin G."/>
            <person name="Lang J.M."/>
            <person name="Coil D.A."/>
            <person name="Eisen J.A."/>
        </authorList>
    </citation>
    <scope>NUCLEOTIDE SEQUENCE [LARGE SCALE GENOMIC DNA]</scope>
    <source>
        <strain evidence="1 2">UCD-SED5</strain>
    </source>
</reference>
<dbReference type="PATRIC" id="fig|218284.4.peg.2122"/>
<evidence type="ECO:0000313" key="1">
    <source>
        <dbReference type="EMBL" id="KPL60500.1"/>
    </source>
</evidence>